<dbReference type="EMBL" id="FNKD01000002">
    <property type="protein sequence ID" value="SDQ56155.1"/>
    <property type="molecule type" value="Genomic_DNA"/>
</dbReference>
<name>A0A1H1BW50_9BACI</name>
<dbReference type="STRING" id="553311.SAMN05216231_1944"/>
<organism evidence="1 2">
    <name type="scientific">Virgibacillus salinus</name>
    <dbReference type="NCBI Taxonomy" id="553311"/>
    <lineage>
        <taxon>Bacteria</taxon>
        <taxon>Bacillati</taxon>
        <taxon>Bacillota</taxon>
        <taxon>Bacilli</taxon>
        <taxon>Bacillales</taxon>
        <taxon>Bacillaceae</taxon>
        <taxon>Virgibacillus</taxon>
    </lineage>
</organism>
<evidence type="ECO:0000313" key="1">
    <source>
        <dbReference type="EMBL" id="SDQ56155.1"/>
    </source>
</evidence>
<protein>
    <submittedName>
        <fullName evidence="1">Uncharacterized protein</fullName>
    </submittedName>
</protein>
<gene>
    <name evidence="1" type="ORF">SAMN05216231_1944</name>
</gene>
<keyword evidence="2" id="KW-1185">Reference proteome</keyword>
<reference evidence="1 2" key="1">
    <citation type="submission" date="2016-10" db="EMBL/GenBank/DDBJ databases">
        <authorList>
            <person name="de Groot N.N."/>
        </authorList>
    </citation>
    <scope>NUCLEOTIDE SEQUENCE [LARGE SCALE GENOMIC DNA]</scope>
    <source>
        <strain evidence="1 2">CGMCC 1.10449</strain>
    </source>
</reference>
<sequence>MESERLQTEQEQFLRVALPDLYSFLMEEVEKHYNIHPYDIQAHVIKDSKQYQLIFYYGDGFAHQKSKYFSHEAVERMGEEMTDFSKELGEACKEVMIADYFKMMKM</sequence>
<proteinExistence type="predicted"/>
<dbReference type="AlphaFoldDB" id="A0A1H1BW50"/>
<evidence type="ECO:0000313" key="2">
    <source>
        <dbReference type="Proteomes" id="UP000199444"/>
    </source>
</evidence>
<accession>A0A1H1BW50</accession>
<dbReference type="Proteomes" id="UP000199444">
    <property type="component" value="Unassembled WGS sequence"/>
</dbReference>
<dbReference type="RefSeq" id="WP_092492774.1">
    <property type="nucleotide sequence ID" value="NZ_FNKD01000002.1"/>
</dbReference>